<comment type="caution">
    <text evidence="2">The sequence shown here is derived from an EMBL/GenBank/DDBJ whole genome shotgun (WGS) entry which is preliminary data.</text>
</comment>
<protein>
    <recommendedName>
        <fullName evidence="1">Uroporphyrinogen decarboxylase (URO-D) domain-containing protein</fullName>
    </recommendedName>
</protein>
<dbReference type="AlphaFoldDB" id="A0A926I1B9"/>
<reference evidence="2" key="1">
    <citation type="submission" date="2020-08" db="EMBL/GenBank/DDBJ databases">
        <title>Genome public.</title>
        <authorList>
            <person name="Liu C."/>
            <person name="Sun Q."/>
        </authorList>
    </citation>
    <scope>NUCLEOTIDE SEQUENCE</scope>
    <source>
        <strain evidence="2">NSJ-32</strain>
    </source>
</reference>
<dbReference type="PANTHER" id="PTHR47099:SF1">
    <property type="entry name" value="METHYLCOBAMIDE:COM METHYLTRANSFERASE MTBA"/>
    <property type="match status" value="1"/>
</dbReference>
<name>A0A926I1B9_9FIRM</name>
<accession>A0A926I1B9</accession>
<dbReference type="GO" id="GO:0004853">
    <property type="term" value="F:uroporphyrinogen decarboxylase activity"/>
    <property type="evidence" value="ECO:0007669"/>
    <property type="project" value="InterPro"/>
</dbReference>
<organism evidence="2 3">
    <name type="scientific">Bianquea renquensis</name>
    <dbReference type="NCBI Taxonomy" id="2763661"/>
    <lineage>
        <taxon>Bacteria</taxon>
        <taxon>Bacillati</taxon>
        <taxon>Bacillota</taxon>
        <taxon>Clostridia</taxon>
        <taxon>Eubacteriales</taxon>
        <taxon>Bianqueaceae</taxon>
        <taxon>Bianquea</taxon>
    </lineage>
</organism>
<dbReference type="SUPFAM" id="SSF51726">
    <property type="entry name" value="UROD/MetE-like"/>
    <property type="match status" value="1"/>
</dbReference>
<evidence type="ECO:0000259" key="1">
    <source>
        <dbReference type="Pfam" id="PF01208"/>
    </source>
</evidence>
<dbReference type="RefSeq" id="WP_177717524.1">
    <property type="nucleotide sequence ID" value="NZ_JACRSQ010000007.1"/>
</dbReference>
<dbReference type="Proteomes" id="UP000657006">
    <property type="component" value="Unassembled WGS sequence"/>
</dbReference>
<dbReference type="Pfam" id="PF01208">
    <property type="entry name" value="URO-D"/>
    <property type="match status" value="1"/>
</dbReference>
<feature type="domain" description="Uroporphyrinogen decarboxylase (URO-D)" evidence="1">
    <location>
        <begin position="162"/>
        <end position="338"/>
    </location>
</feature>
<sequence>MSFENGMAALRLEMTDHVSRTEYSVLGHSKLIERVTGIDLSHNPTPEQWTRARQEFMRAWDFCFTWNILVHNSYLGPYCSSMGHAEYAEGGSDRNDNIHYLFDDEEEALRFDPFETLPVVPQKDMIRQFEENYEAVQRSHPDTVATTGIYITGMSGLIEIFGWDMLLTCCGSDPKQFGHLMNRYSMWVEHFFRALAASNVPTVMIHDDIVWTEGAFLAPEWYRTYIFPNYKRLFRLLKDAGKILVYTSDGNYSEFIDDIAEVGVDCFVMEPSTDMAYIAEKYGKTHSFIGNADTRILLEGDKDAIYREVKRCMDIGKKYPGFIMAVGNHIPANTPVDSCLYYDEYCKILGKR</sequence>
<dbReference type="InterPro" id="IPR038071">
    <property type="entry name" value="UROD/MetE-like_sf"/>
</dbReference>
<evidence type="ECO:0000313" key="3">
    <source>
        <dbReference type="Proteomes" id="UP000657006"/>
    </source>
</evidence>
<dbReference type="InterPro" id="IPR000257">
    <property type="entry name" value="Uroporphyrinogen_deCOase"/>
</dbReference>
<proteinExistence type="predicted"/>
<dbReference type="InterPro" id="IPR052024">
    <property type="entry name" value="Methanogen_methyltrans"/>
</dbReference>
<gene>
    <name evidence="2" type="ORF">H8730_06175</name>
</gene>
<dbReference type="EMBL" id="JACRSQ010000007">
    <property type="protein sequence ID" value="MBC8543125.1"/>
    <property type="molecule type" value="Genomic_DNA"/>
</dbReference>
<evidence type="ECO:0000313" key="2">
    <source>
        <dbReference type="EMBL" id="MBC8543125.1"/>
    </source>
</evidence>
<dbReference type="GO" id="GO:0006779">
    <property type="term" value="P:porphyrin-containing compound biosynthetic process"/>
    <property type="evidence" value="ECO:0007669"/>
    <property type="project" value="InterPro"/>
</dbReference>
<dbReference type="PANTHER" id="PTHR47099">
    <property type="entry name" value="METHYLCOBAMIDE:COM METHYLTRANSFERASE MTBA"/>
    <property type="match status" value="1"/>
</dbReference>
<keyword evidence="3" id="KW-1185">Reference proteome</keyword>
<dbReference type="Gene3D" id="3.20.20.210">
    <property type="match status" value="1"/>
</dbReference>